<evidence type="ECO:0000256" key="10">
    <source>
        <dbReference type="RuleBase" id="RU003474"/>
    </source>
</evidence>
<keyword evidence="12" id="KW-1185">Reference proteome</keyword>
<dbReference type="SUPFAM" id="SSF57783">
    <property type="entry name" value="Zinc beta-ribbon"/>
    <property type="match status" value="2"/>
</dbReference>
<dbReference type="GO" id="GO:0008270">
    <property type="term" value="F:zinc ion binding"/>
    <property type="evidence" value="ECO:0007669"/>
    <property type="project" value="UniProtKB-KW"/>
</dbReference>
<evidence type="ECO:0000256" key="9">
    <source>
        <dbReference type="PIRSR" id="PIRSR005586-2"/>
    </source>
</evidence>
<dbReference type="Pfam" id="PF01096">
    <property type="entry name" value="Zn_ribbon_TFIIS"/>
    <property type="match status" value="1"/>
</dbReference>
<feature type="binding site" evidence="8">
    <location>
        <position position="28"/>
    </location>
    <ligand>
        <name>Zn(2+)</name>
        <dbReference type="ChEBI" id="CHEBI:29105"/>
        <label>1</label>
    </ligand>
</feature>
<evidence type="ECO:0000256" key="1">
    <source>
        <dbReference type="ARBA" id="ARBA00004604"/>
    </source>
</evidence>
<dbReference type="GO" id="GO:0001193">
    <property type="term" value="P:maintenance of transcriptional fidelity during transcription elongation by RNA polymerase II"/>
    <property type="evidence" value="ECO:0007669"/>
    <property type="project" value="TreeGrafter"/>
</dbReference>
<reference evidence="13" key="3">
    <citation type="submission" date="2025-08" db="UniProtKB">
        <authorList>
            <consortium name="RefSeq"/>
        </authorList>
    </citation>
    <scope>IDENTIFICATION</scope>
    <source>
        <strain evidence="13">CBS 342.82</strain>
    </source>
</reference>
<dbReference type="GO" id="GO:0006283">
    <property type="term" value="P:transcription-coupled nucleotide-excision repair"/>
    <property type="evidence" value="ECO:0007669"/>
    <property type="project" value="TreeGrafter"/>
</dbReference>
<feature type="binding site" evidence="8">
    <location>
        <position position="94"/>
    </location>
    <ligand>
        <name>Zn(2+)</name>
        <dbReference type="ChEBI" id="CHEBI:29105"/>
        <label>2</label>
    </ligand>
</feature>
<dbReference type="InterPro" id="IPR012164">
    <property type="entry name" value="Rpa12/Rpb9/Rpc10/TFS"/>
</dbReference>
<dbReference type="GO" id="GO:0003899">
    <property type="term" value="F:DNA-directed RNA polymerase activity"/>
    <property type="evidence" value="ECO:0007669"/>
    <property type="project" value="InterPro"/>
</dbReference>
<evidence type="ECO:0000256" key="2">
    <source>
        <dbReference type="ARBA" id="ARBA00011730"/>
    </source>
</evidence>
<comment type="function">
    <text evidence="7">DNA-dependent RNA polymerase catalyzes the transcription of DNA into RNA using the four ribonucleoside triphosphates as substrates.</text>
</comment>
<dbReference type="AlphaFoldDB" id="A0A6J3M3Q3"/>
<dbReference type="GO" id="GO:0005665">
    <property type="term" value="C:RNA polymerase II, core complex"/>
    <property type="evidence" value="ECO:0007669"/>
    <property type="project" value="TreeGrafter"/>
</dbReference>
<feature type="zinc finger region" description="C4-type" evidence="9">
    <location>
        <begin position="25"/>
        <end position="50"/>
    </location>
</feature>
<accession>A0A6J3M3Q3</accession>
<dbReference type="InterPro" id="IPR034012">
    <property type="entry name" value="Zn_ribbon_RPB9_C"/>
</dbReference>
<evidence type="ECO:0000259" key="11">
    <source>
        <dbReference type="PROSITE" id="PS51133"/>
    </source>
</evidence>
<evidence type="ECO:0000256" key="7">
    <source>
        <dbReference type="PIRNR" id="PIRNR005586"/>
    </source>
</evidence>
<keyword evidence="3 8" id="KW-0479">Metal-binding</keyword>
<dbReference type="GO" id="GO:0005730">
    <property type="term" value="C:nucleolus"/>
    <property type="evidence" value="ECO:0007669"/>
    <property type="project" value="UniProtKB-SubCell"/>
</dbReference>
<name>A0A6J3M3Q3_9PEZI</name>
<comment type="subcellular location">
    <subcellularLocation>
        <location evidence="1">Nucleus</location>
        <location evidence="1">Nucleolus</location>
    </subcellularLocation>
</comment>
<sequence length="137" mass="15420">MDNYDVEDPAAAIVKDTGKVAFRFCPECSNMLQPHEDAATETLVFECSTCHHIEKSLTACIYRNSLKEDIAETPGNVDDVLEDPTLPWTDEVECKKCKHHGAVFFQSQQRNAETGMALFYVCEGCKHVWSTLDDSKK</sequence>
<keyword evidence="6 7" id="KW-0539">Nucleus</keyword>
<feature type="binding site" evidence="8">
    <location>
        <position position="50"/>
    </location>
    <ligand>
        <name>Zn(2+)</name>
        <dbReference type="ChEBI" id="CHEBI:29105"/>
        <label>1</label>
    </ligand>
</feature>
<dbReference type="SMART" id="SM00440">
    <property type="entry name" value="ZnF_C2C2"/>
    <property type="match status" value="1"/>
</dbReference>
<evidence type="ECO:0000256" key="8">
    <source>
        <dbReference type="PIRSR" id="PIRSR005586-1"/>
    </source>
</evidence>
<dbReference type="PANTHER" id="PTHR11239">
    <property type="entry name" value="DNA-DIRECTED RNA POLYMERASE"/>
    <property type="match status" value="1"/>
</dbReference>
<evidence type="ECO:0000256" key="3">
    <source>
        <dbReference type="ARBA" id="ARBA00022723"/>
    </source>
</evidence>
<feature type="binding site" evidence="8">
    <location>
        <position position="47"/>
    </location>
    <ligand>
        <name>Zn(2+)</name>
        <dbReference type="ChEBI" id="CHEBI:29105"/>
        <label>1</label>
    </ligand>
</feature>
<keyword evidence="7 10" id="KW-0240">DNA-directed RNA polymerase</keyword>
<reference evidence="13" key="2">
    <citation type="submission" date="2020-04" db="EMBL/GenBank/DDBJ databases">
        <authorList>
            <consortium name="NCBI Genome Project"/>
        </authorList>
    </citation>
    <scope>NUCLEOTIDE SEQUENCE</scope>
    <source>
        <strain evidence="13">CBS 342.82</strain>
    </source>
</reference>
<keyword evidence="7 10" id="KW-0804">Transcription</keyword>
<evidence type="ECO:0000256" key="4">
    <source>
        <dbReference type="ARBA" id="ARBA00022771"/>
    </source>
</evidence>
<keyword evidence="4 9" id="KW-0863">Zinc-finger</keyword>
<protein>
    <recommendedName>
        <fullName evidence="7">DNA-directed RNA polymerase subunit</fullName>
    </recommendedName>
</protein>
<feature type="binding site" evidence="8">
    <location>
        <position position="97"/>
    </location>
    <ligand>
        <name>Zn(2+)</name>
        <dbReference type="ChEBI" id="CHEBI:29105"/>
        <label>2</label>
    </ligand>
</feature>
<dbReference type="CDD" id="cd10508">
    <property type="entry name" value="Zn-ribbon_RPB9"/>
    <property type="match status" value="1"/>
</dbReference>
<dbReference type="GO" id="GO:0006367">
    <property type="term" value="P:transcription initiation at RNA polymerase II promoter"/>
    <property type="evidence" value="ECO:0007669"/>
    <property type="project" value="TreeGrafter"/>
</dbReference>
<evidence type="ECO:0000313" key="13">
    <source>
        <dbReference type="RefSeq" id="XP_033459569.1"/>
    </source>
</evidence>
<evidence type="ECO:0000256" key="5">
    <source>
        <dbReference type="ARBA" id="ARBA00022833"/>
    </source>
</evidence>
<organism evidence="13">
    <name type="scientific">Dissoconium aciculare CBS 342.82</name>
    <dbReference type="NCBI Taxonomy" id="1314786"/>
    <lineage>
        <taxon>Eukaryota</taxon>
        <taxon>Fungi</taxon>
        <taxon>Dikarya</taxon>
        <taxon>Ascomycota</taxon>
        <taxon>Pezizomycotina</taxon>
        <taxon>Dothideomycetes</taxon>
        <taxon>Dothideomycetidae</taxon>
        <taxon>Mycosphaerellales</taxon>
        <taxon>Dissoconiaceae</taxon>
        <taxon>Dissoconium</taxon>
    </lineage>
</organism>
<dbReference type="OrthoDB" id="282270at2759"/>
<dbReference type="SMART" id="SM00661">
    <property type="entry name" value="RPOL9"/>
    <property type="match status" value="1"/>
</dbReference>
<dbReference type="Proteomes" id="UP000504637">
    <property type="component" value="Unplaced"/>
</dbReference>
<proteinExistence type="inferred from homology"/>
<feature type="binding site" evidence="8">
    <location>
        <position position="125"/>
    </location>
    <ligand>
        <name>Zn(2+)</name>
        <dbReference type="ChEBI" id="CHEBI:29105"/>
        <label>2</label>
    </ligand>
</feature>
<dbReference type="InterPro" id="IPR001222">
    <property type="entry name" value="Znf_TFIIS"/>
</dbReference>
<keyword evidence="5 8" id="KW-0862">Zinc</keyword>
<dbReference type="GO" id="GO:0003676">
    <property type="term" value="F:nucleic acid binding"/>
    <property type="evidence" value="ECO:0007669"/>
    <property type="project" value="InterPro"/>
</dbReference>
<comment type="similarity">
    <text evidence="7 10">Belongs to the archaeal rpoM/eukaryotic RPA12/RPB9/RPC11 RNA polymerase family.</text>
</comment>
<feature type="domain" description="TFIIS-type" evidence="11">
    <location>
        <begin position="90"/>
        <end position="130"/>
    </location>
</feature>
<reference evidence="13" key="1">
    <citation type="submission" date="2020-01" db="EMBL/GenBank/DDBJ databases">
        <authorList>
            <consortium name="DOE Joint Genome Institute"/>
            <person name="Haridas S."/>
            <person name="Albert R."/>
            <person name="Binder M."/>
            <person name="Bloem J."/>
            <person name="Labutti K."/>
            <person name="Salamov A."/>
            <person name="Andreopoulos B."/>
            <person name="Baker S.E."/>
            <person name="Barry K."/>
            <person name="Bills G."/>
            <person name="Bluhm B.H."/>
            <person name="Cannon C."/>
            <person name="Castanera R."/>
            <person name="Culley D.E."/>
            <person name="Daum C."/>
            <person name="Ezra D."/>
            <person name="Gonzalez J.B."/>
            <person name="Henrissat B."/>
            <person name="Kuo A."/>
            <person name="Liang C."/>
            <person name="Lipzen A."/>
            <person name="Lutzoni F."/>
            <person name="Magnuson J."/>
            <person name="Mondo S."/>
            <person name="Nolan M."/>
            <person name="Ohm R."/>
            <person name="Pangilinan J."/>
            <person name="Park H.-J."/>
            <person name="Ramirez L."/>
            <person name="Alfaro M."/>
            <person name="Sun H."/>
            <person name="Tritt A."/>
            <person name="Yoshinaga Y."/>
            <person name="Zwiers L.-H."/>
            <person name="Turgeon B.G."/>
            <person name="Goodwin S.B."/>
            <person name="Spatafora J.W."/>
            <person name="Crous P.W."/>
            <person name="Grigoriev I.V."/>
        </authorList>
    </citation>
    <scope>NUCLEOTIDE SEQUENCE</scope>
    <source>
        <strain evidence="13">CBS 342.82</strain>
    </source>
</reference>
<dbReference type="Pfam" id="PF02150">
    <property type="entry name" value="Zn_ribbon_RPB9"/>
    <property type="match status" value="1"/>
</dbReference>
<dbReference type="InterPro" id="IPR001529">
    <property type="entry name" value="Zn_ribbon_RPB9"/>
</dbReference>
<dbReference type="Gene3D" id="2.20.25.10">
    <property type="match status" value="2"/>
</dbReference>
<feature type="binding site" evidence="8">
    <location>
        <position position="122"/>
    </location>
    <ligand>
        <name>Zn(2+)</name>
        <dbReference type="ChEBI" id="CHEBI:29105"/>
        <label>2</label>
    </ligand>
</feature>
<dbReference type="PIRSF" id="PIRSF005586">
    <property type="entry name" value="RNApol_RpoM"/>
    <property type="match status" value="1"/>
</dbReference>
<dbReference type="PANTHER" id="PTHR11239:SF1">
    <property type="entry name" value="DNA-DIRECTED RNA POLYMERASE II SUBUNIT RPB9"/>
    <property type="match status" value="1"/>
</dbReference>
<comment type="subunit">
    <text evidence="2">Component of the RNA polymerase II (Pol II) complex consisting of 12 subunits.</text>
</comment>
<evidence type="ECO:0000313" key="12">
    <source>
        <dbReference type="Proteomes" id="UP000504637"/>
    </source>
</evidence>
<gene>
    <name evidence="13" type="ORF">K489DRAFT_320963</name>
</gene>
<dbReference type="PROSITE" id="PS51133">
    <property type="entry name" value="ZF_TFIIS_2"/>
    <property type="match status" value="1"/>
</dbReference>
<feature type="binding site" evidence="8">
    <location>
        <position position="25"/>
    </location>
    <ligand>
        <name>Zn(2+)</name>
        <dbReference type="ChEBI" id="CHEBI:29105"/>
        <label>1</label>
    </ligand>
</feature>
<dbReference type="GeneID" id="54359303"/>
<evidence type="ECO:0000256" key="6">
    <source>
        <dbReference type="ARBA" id="ARBA00023242"/>
    </source>
</evidence>
<dbReference type="RefSeq" id="XP_033459569.1">
    <property type="nucleotide sequence ID" value="XM_033601503.1"/>
</dbReference>